<dbReference type="Proteomes" id="UP000092666">
    <property type="component" value="Unassembled WGS sequence"/>
</dbReference>
<dbReference type="PANTHER" id="PTHR45588">
    <property type="entry name" value="TPR DOMAIN-CONTAINING PROTEIN"/>
    <property type="match status" value="1"/>
</dbReference>
<keyword evidence="2" id="KW-1185">Reference proteome</keyword>
<evidence type="ECO:0000313" key="1">
    <source>
        <dbReference type="EMBL" id="OCF37738.1"/>
    </source>
</evidence>
<proteinExistence type="predicted"/>
<dbReference type="InterPro" id="IPR011990">
    <property type="entry name" value="TPR-like_helical_dom_sf"/>
</dbReference>
<accession>A0A1B9H389</accession>
<reference evidence="1 2" key="1">
    <citation type="submission" date="2013-07" db="EMBL/GenBank/DDBJ databases">
        <title>The Genome Sequence of Cryptococcus heveanensis BCC8398.</title>
        <authorList>
            <consortium name="The Broad Institute Genome Sequencing Platform"/>
            <person name="Cuomo C."/>
            <person name="Litvintseva A."/>
            <person name="Chen Y."/>
            <person name="Heitman J."/>
            <person name="Sun S."/>
            <person name="Springer D."/>
            <person name="Dromer F."/>
            <person name="Young S.K."/>
            <person name="Zeng Q."/>
            <person name="Gargeya S."/>
            <person name="Fitzgerald M."/>
            <person name="Abouelleil A."/>
            <person name="Alvarado L."/>
            <person name="Berlin A.M."/>
            <person name="Chapman S.B."/>
            <person name="Dewar J."/>
            <person name="Goldberg J."/>
            <person name="Griggs A."/>
            <person name="Gujja S."/>
            <person name="Hansen M."/>
            <person name="Howarth C."/>
            <person name="Imamovic A."/>
            <person name="Larimer J."/>
            <person name="McCowan C."/>
            <person name="Murphy C."/>
            <person name="Pearson M."/>
            <person name="Priest M."/>
            <person name="Roberts A."/>
            <person name="Saif S."/>
            <person name="Shea T."/>
            <person name="Sykes S."/>
            <person name="Wortman J."/>
            <person name="Nusbaum C."/>
            <person name="Birren B."/>
        </authorList>
    </citation>
    <scope>NUCLEOTIDE SEQUENCE [LARGE SCALE GENOMIC DNA]</scope>
    <source>
        <strain evidence="1 2">BCC8398</strain>
    </source>
</reference>
<dbReference type="AlphaFoldDB" id="A0A1B9H389"/>
<reference evidence="2" key="2">
    <citation type="submission" date="2013-12" db="EMBL/GenBank/DDBJ databases">
        <title>Evolution of pathogenesis and genome organization in the Tremellales.</title>
        <authorList>
            <person name="Cuomo C."/>
            <person name="Litvintseva A."/>
            <person name="Heitman J."/>
            <person name="Chen Y."/>
            <person name="Sun S."/>
            <person name="Springer D."/>
            <person name="Dromer F."/>
            <person name="Young S."/>
            <person name="Zeng Q."/>
            <person name="Chapman S."/>
            <person name="Gujja S."/>
            <person name="Saif S."/>
            <person name="Birren B."/>
        </authorList>
    </citation>
    <scope>NUCLEOTIDE SEQUENCE [LARGE SCALE GENOMIC DNA]</scope>
    <source>
        <strain evidence="2">BCC8398</strain>
    </source>
</reference>
<dbReference type="STRING" id="1296120.A0A1B9H389"/>
<organism evidence="1 2">
    <name type="scientific">Kwoniella heveanensis BCC8398</name>
    <dbReference type="NCBI Taxonomy" id="1296120"/>
    <lineage>
        <taxon>Eukaryota</taxon>
        <taxon>Fungi</taxon>
        <taxon>Dikarya</taxon>
        <taxon>Basidiomycota</taxon>
        <taxon>Agaricomycotina</taxon>
        <taxon>Tremellomycetes</taxon>
        <taxon>Tremellales</taxon>
        <taxon>Cryptococcaceae</taxon>
        <taxon>Kwoniella</taxon>
    </lineage>
</organism>
<dbReference type="OrthoDB" id="414774at2759"/>
<dbReference type="PANTHER" id="PTHR45588:SF1">
    <property type="entry name" value="WW DOMAIN-CONTAINING PROTEIN"/>
    <property type="match status" value="1"/>
</dbReference>
<gene>
    <name evidence="1" type="ORF">I316_00865</name>
</gene>
<protein>
    <submittedName>
        <fullName evidence="1">Uncharacterized protein</fullName>
    </submittedName>
</protein>
<dbReference type="EMBL" id="KV700122">
    <property type="protein sequence ID" value="OCF37738.1"/>
    <property type="molecule type" value="Genomic_DNA"/>
</dbReference>
<name>A0A1B9H389_9TREE</name>
<sequence length="155" mass="17511">MPSTSLVGHTIPVPPTDDYYDLDSFSRRISTNNPAWQIWFDRGLVWCYGFNHVEGAKSFRQALAHDPTCAMAYWGIAYASGPNYNKAWGIFDRMDLETSMQTCYQASRRADKLAHPSEGATTTPEEKAIARAIKARYPVVVRAKNNRRMPSTAEM</sequence>
<dbReference type="SUPFAM" id="SSF48452">
    <property type="entry name" value="TPR-like"/>
    <property type="match status" value="1"/>
</dbReference>
<evidence type="ECO:0000313" key="2">
    <source>
        <dbReference type="Proteomes" id="UP000092666"/>
    </source>
</evidence>